<dbReference type="HOGENOM" id="CLU_007481_0_0_1"/>
<dbReference type="InterPro" id="IPR039786">
    <property type="entry name" value="EFR3"/>
</dbReference>
<dbReference type="PANTHER" id="PTHR47766:SF1">
    <property type="entry name" value="PROTEIN EFR3"/>
    <property type="match status" value="1"/>
</dbReference>
<evidence type="ECO:0000313" key="3">
    <source>
        <dbReference type="EMBL" id="KDQ64639.1"/>
    </source>
</evidence>
<organism evidence="3 4">
    <name type="scientific">Jaapia argillacea MUCL 33604</name>
    <dbReference type="NCBI Taxonomy" id="933084"/>
    <lineage>
        <taxon>Eukaryota</taxon>
        <taxon>Fungi</taxon>
        <taxon>Dikarya</taxon>
        <taxon>Basidiomycota</taxon>
        <taxon>Agaricomycotina</taxon>
        <taxon>Agaricomycetes</taxon>
        <taxon>Agaricomycetidae</taxon>
        <taxon>Jaapiales</taxon>
        <taxon>Jaapiaceae</taxon>
        <taxon>Jaapia</taxon>
    </lineage>
</organism>
<dbReference type="InterPro" id="IPR016024">
    <property type="entry name" value="ARM-type_fold"/>
</dbReference>
<reference evidence="4" key="1">
    <citation type="journal article" date="2014" name="Proc. Natl. Acad. Sci. U.S.A.">
        <title>Extensive sampling of basidiomycete genomes demonstrates inadequacy of the white-rot/brown-rot paradigm for wood decay fungi.</title>
        <authorList>
            <person name="Riley R."/>
            <person name="Salamov A.A."/>
            <person name="Brown D.W."/>
            <person name="Nagy L.G."/>
            <person name="Floudas D."/>
            <person name="Held B.W."/>
            <person name="Levasseur A."/>
            <person name="Lombard V."/>
            <person name="Morin E."/>
            <person name="Otillar R."/>
            <person name="Lindquist E.A."/>
            <person name="Sun H."/>
            <person name="LaButti K.M."/>
            <person name="Schmutz J."/>
            <person name="Jabbour D."/>
            <person name="Luo H."/>
            <person name="Baker S.E."/>
            <person name="Pisabarro A.G."/>
            <person name="Walton J.D."/>
            <person name="Blanchette R.A."/>
            <person name="Henrissat B."/>
            <person name="Martin F."/>
            <person name="Cullen D."/>
            <person name="Hibbett D.S."/>
            <person name="Grigoriev I.V."/>
        </authorList>
    </citation>
    <scope>NUCLEOTIDE SEQUENCE [LARGE SCALE GENOMIC DNA]</scope>
    <source>
        <strain evidence="4">MUCL 33604</strain>
    </source>
</reference>
<feature type="compositionally biased region" description="Polar residues" evidence="2">
    <location>
        <begin position="970"/>
        <end position="984"/>
    </location>
</feature>
<accession>A0A067QCF8</accession>
<evidence type="ECO:0000256" key="2">
    <source>
        <dbReference type="SAM" id="MobiDB-lite"/>
    </source>
</evidence>
<evidence type="ECO:0000313" key="4">
    <source>
        <dbReference type="Proteomes" id="UP000027265"/>
    </source>
</evidence>
<dbReference type="PANTHER" id="PTHR47766">
    <property type="entry name" value="PROTEIN EFR3"/>
    <property type="match status" value="1"/>
</dbReference>
<feature type="region of interest" description="Disordered" evidence="2">
    <location>
        <begin position="970"/>
        <end position="991"/>
    </location>
</feature>
<dbReference type="InterPro" id="IPR049150">
    <property type="entry name" value="EFR3_HEAT-like_rpt"/>
</dbReference>
<sequence>MHLFTPNHVQLIQACYPPSAALLTSGPEYKPNAQELSRLTYYASNKVGKLNKLGGELEKRVKADCRRAQAGNIRARASLLITLAIIRALASECRRDISLLSSPLIVSVDSAISAMPSDLEVIARAASVFTTWTTYTDGHLMGVDSTFTQEYIATLQRFSAMSRVESKTRDHEIRNRTRLIGLAALTGAVTSEALYSASSHFKPQASIIIPALLVTIFETKLQLLEHVAAIIKEKPTSPYLEEFRSRPTIERRAASIHVHVDGDKGPSEEDVANACLRVLSSLLGHSNGAQVGYVMQAAFDSLEEIQGWNKLDHCRWFAQKVADWTQYQYRYAVPTRLVERLLEAQDVPSTTPLHIALAAMVTMVFTSPTPLVNLSTSDIISNLITLTLRRVAIDPDDSTLPALVQCIASLGTHVYYADQIQDLAAELISRLTLVEINGVKGGGKGEKERSRSTAIRCLLAGLMGLMRAADDHDFTDDQETQEQSKPGATSAASTSKALPDLLGDKGHTHVRPSRRTRVSPEIWQDTLTLLCDADFAVRADYALALLSYVKSEIPKRSALADLKRLRPLADGPSRQGSSTAAAVHGDSTSRFLNALHAYLYVLATCSTLGFASGFSPSPSPSTNGDTSLGANGDINVDDSPAQSQAAGRRSMNFAPRQRKASVAQRMLGQAPSRVSATASAFASDYAHILAILTIVHEQLPVHGLLTGVPMLLALDAATQVDDADDDILQLRQEAIKEVVAKVWLVIGKTWDSSELIKFASEASQVPSCLPTASEIKPGHLVAPQECVHLSRGDSSSDSSSSKCLDTEAALTAIIACPTVQLATGLDGQTLLRKLACQWTPESAFKDAVEKSSNYDALRGESVLKISPALMAIENLSLQSLGRFTRGVGVTDLREALEGRSSMSNPALVNKAPSISTLDHASTVLHGDSMSTRTTRPRTKKRQSPGGPGEVRDVLNRLGIGKQNANSLLKASFPSLQKSDARSSPFNPPYKA</sequence>
<keyword evidence="4" id="KW-1185">Reference proteome</keyword>
<dbReference type="EMBL" id="KL197709">
    <property type="protein sequence ID" value="KDQ64639.1"/>
    <property type="molecule type" value="Genomic_DNA"/>
</dbReference>
<gene>
    <name evidence="3" type="ORF">JAAARDRAFT_28278</name>
</gene>
<dbReference type="AlphaFoldDB" id="A0A067QCF8"/>
<dbReference type="STRING" id="933084.A0A067QCF8"/>
<feature type="region of interest" description="Disordered" evidence="2">
    <location>
        <begin position="614"/>
        <end position="654"/>
    </location>
</feature>
<name>A0A067QCF8_9AGAM</name>
<feature type="compositionally biased region" description="Polar residues" evidence="2">
    <location>
        <begin position="481"/>
        <end position="496"/>
    </location>
</feature>
<evidence type="ECO:0008006" key="5">
    <source>
        <dbReference type="Google" id="ProtNLM"/>
    </source>
</evidence>
<evidence type="ECO:0000256" key="1">
    <source>
        <dbReference type="ARBA" id="ARBA00010216"/>
    </source>
</evidence>
<dbReference type="OrthoDB" id="274691at2759"/>
<dbReference type="GO" id="GO:0072659">
    <property type="term" value="P:protein localization to plasma membrane"/>
    <property type="evidence" value="ECO:0007669"/>
    <property type="project" value="InterPro"/>
</dbReference>
<dbReference type="Pfam" id="PF21072">
    <property type="entry name" value="EFR3"/>
    <property type="match status" value="1"/>
</dbReference>
<feature type="region of interest" description="Disordered" evidence="2">
    <location>
        <begin position="474"/>
        <end position="516"/>
    </location>
</feature>
<feature type="region of interest" description="Disordered" evidence="2">
    <location>
        <begin position="918"/>
        <end position="952"/>
    </location>
</feature>
<protein>
    <recommendedName>
        <fullName evidence="5">Protein EFR3</fullName>
    </recommendedName>
</protein>
<dbReference type="InParanoid" id="A0A067QCF8"/>
<comment type="similarity">
    <text evidence="1">Belongs to the EFR3 family.</text>
</comment>
<proteinExistence type="inferred from homology"/>
<dbReference type="Proteomes" id="UP000027265">
    <property type="component" value="Unassembled WGS sequence"/>
</dbReference>
<dbReference type="SUPFAM" id="SSF48371">
    <property type="entry name" value="ARM repeat"/>
    <property type="match status" value="1"/>
</dbReference>